<protein>
    <submittedName>
        <fullName evidence="1">Uncharacterized protein</fullName>
    </submittedName>
</protein>
<dbReference type="EMBL" id="ANMM01000013">
    <property type="protein sequence ID" value="EPC37455.1"/>
    <property type="molecule type" value="Genomic_DNA"/>
</dbReference>
<sequence length="47" mass="5226">MMGFILCGKWLGGQVEIQSLGEKARYCGKKTVVGLVYWRIKSALSYG</sequence>
<evidence type="ECO:0000313" key="2">
    <source>
        <dbReference type="Proteomes" id="UP000014270"/>
    </source>
</evidence>
<evidence type="ECO:0000313" key="1">
    <source>
        <dbReference type="EMBL" id="EPC37455.1"/>
    </source>
</evidence>
<name>S2NBY4_LACPA</name>
<proteinExistence type="predicted"/>
<dbReference type="PATRIC" id="fig|1256225.3.peg.1898"/>
<accession>S2NBY4</accession>
<dbReference type="AlphaFoldDB" id="S2NBY4"/>
<dbReference type="Proteomes" id="UP000014270">
    <property type="component" value="Unassembled WGS sequence"/>
</dbReference>
<organism evidence="1 2">
    <name type="scientific">Lacticaseibacillus paracasei subsp. paracasei Lpp225</name>
    <dbReference type="NCBI Taxonomy" id="1256225"/>
    <lineage>
        <taxon>Bacteria</taxon>
        <taxon>Bacillati</taxon>
        <taxon>Bacillota</taxon>
        <taxon>Bacilli</taxon>
        <taxon>Lactobacillales</taxon>
        <taxon>Lactobacillaceae</taxon>
        <taxon>Lacticaseibacillus</taxon>
    </lineage>
</organism>
<gene>
    <name evidence="1" type="ORF">Lpp225_1829</name>
</gene>
<reference evidence="1 2" key="1">
    <citation type="journal article" date="2013" name="PLoS ONE">
        <title>Lactobacillus paracasei comparative genomics: towards species pan-genome definition and exploitation of diversity.</title>
        <authorList>
            <person name="Smokvina T."/>
            <person name="Wels M."/>
            <person name="Polka J."/>
            <person name="Chervaux C."/>
            <person name="Brisse S."/>
            <person name="Boekhorst J."/>
            <person name="van Hylckama Vlieg J.E."/>
            <person name="Siezen R.J."/>
        </authorList>
    </citation>
    <scope>NUCLEOTIDE SEQUENCE [LARGE SCALE GENOMIC DNA]</scope>
    <source>
        <strain evidence="1 2">Lpp225</strain>
    </source>
</reference>
<comment type="caution">
    <text evidence="1">The sequence shown here is derived from an EMBL/GenBank/DDBJ whole genome shotgun (WGS) entry which is preliminary data.</text>
</comment>